<keyword evidence="1" id="KW-0472">Membrane</keyword>
<evidence type="ECO:0000256" key="1">
    <source>
        <dbReference type="SAM" id="Phobius"/>
    </source>
</evidence>
<dbReference type="Proteomes" id="UP001249291">
    <property type="component" value="Unassembled WGS sequence"/>
</dbReference>
<protein>
    <submittedName>
        <fullName evidence="2">Uncharacterized protein</fullName>
    </submittedName>
</protein>
<evidence type="ECO:0000313" key="2">
    <source>
        <dbReference type="EMBL" id="MDR6142648.1"/>
    </source>
</evidence>
<organism evidence="2 3">
    <name type="scientific">Microbacterium foliorum</name>
    <dbReference type="NCBI Taxonomy" id="104336"/>
    <lineage>
        <taxon>Bacteria</taxon>
        <taxon>Bacillati</taxon>
        <taxon>Actinomycetota</taxon>
        <taxon>Actinomycetes</taxon>
        <taxon>Micrococcales</taxon>
        <taxon>Microbacteriaceae</taxon>
        <taxon>Microbacterium</taxon>
    </lineage>
</organism>
<keyword evidence="1" id="KW-0812">Transmembrane</keyword>
<keyword evidence="3" id="KW-1185">Reference proteome</keyword>
<dbReference type="RefSeq" id="WP_309690964.1">
    <property type="nucleotide sequence ID" value="NZ_JAVIZQ010000001.1"/>
</dbReference>
<name>A0ABU1HRH3_9MICO</name>
<gene>
    <name evidence="2" type="ORF">QE375_002202</name>
</gene>
<feature type="transmembrane region" description="Helical" evidence="1">
    <location>
        <begin position="17"/>
        <end position="36"/>
    </location>
</feature>
<accession>A0ABU1HRH3</accession>
<comment type="caution">
    <text evidence="2">The sequence shown here is derived from an EMBL/GenBank/DDBJ whole genome shotgun (WGS) entry which is preliminary data.</text>
</comment>
<keyword evidence="1" id="KW-1133">Transmembrane helix</keyword>
<dbReference type="EMBL" id="JAVIZQ010000001">
    <property type="protein sequence ID" value="MDR6142648.1"/>
    <property type="molecule type" value="Genomic_DNA"/>
</dbReference>
<feature type="transmembrane region" description="Helical" evidence="1">
    <location>
        <begin position="78"/>
        <end position="97"/>
    </location>
</feature>
<sequence length="139" mass="14233">MHAPSTRLRLQGVERMLILRVALALGLALLLVIGAWSTSHGKADAHATLCLAPGASAASLSGHHDGGGTAMDAAPSDAGIVVVVAALCCFVLVLLLLRFGRRGGLIRTGIPVRASAPTRAGPQRCIPALTLTQLSLSRT</sequence>
<evidence type="ECO:0000313" key="3">
    <source>
        <dbReference type="Proteomes" id="UP001249291"/>
    </source>
</evidence>
<reference evidence="2 3" key="1">
    <citation type="submission" date="2023-08" db="EMBL/GenBank/DDBJ databases">
        <title>Functional and genomic diversity of the sorghum phyllosphere microbiome.</title>
        <authorList>
            <person name="Shade A."/>
        </authorList>
    </citation>
    <scope>NUCLEOTIDE SEQUENCE [LARGE SCALE GENOMIC DNA]</scope>
    <source>
        <strain evidence="2 3">SORGH_AS_0445</strain>
    </source>
</reference>
<proteinExistence type="predicted"/>